<dbReference type="PRINTS" id="PR00704">
    <property type="entry name" value="CALPAIN"/>
</dbReference>
<dbReference type="CDD" id="cd00044">
    <property type="entry name" value="CysPc"/>
    <property type="match status" value="1"/>
</dbReference>
<dbReference type="InterPro" id="IPR038765">
    <property type="entry name" value="Papain-like_cys_pep_sf"/>
</dbReference>
<proteinExistence type="inferred from homology"/>
<dbReference type="InterPro" id="IPR001300">
    <property type="entry name" value="Peptidase_C2_calpain_cat"/>
</dbReference>
<organism evidence="7 8">
    <name type="scientific">Oikopleura dioica</name>
    <name type="common">Tunicate</name>
    <dbReference type="NCBI Taxonomy" id="34765"/>
    <lineage>
        <taxon>Eukaryota</taxon>
        <taxon>Metazoa</taxon>
        <taxon>Chordata</taxon>
        <taxon>Tunicata</taxon>
        <taxon>Appendicularia</taxon>
        <taxon>Copelata</taxon>
        <taxon>Oikopleuridae</taxon>
        <taxon>Oikopleura</taxon>
    </lineage>
</organism>
<evidence type="ECO:0000256" key="1">
    <source>
        <dbReference type="ARBA" id="ARBA00007623"/>
    </source>
</evidence>
<evidence type="ECO:0000256" key="4">
    <source>
        <dbReference type="ARBA" id="ARBA00022807"/>
    </source>
</evidence>
<evidence type="ECO:0000259" key="6">
    <source>
        <dbReference type="PROSITE" id="PS50203"/>
    </source>
</evidence>
<evidence type="ECO:0000256" key="2">
    <source>
        <dbReference type="ARBA" id="ARBA00022670"/>
    </source>
</evidence>
<accession>A0ABN7SDG9</accession>
<protein>
    <submittedName>
        <fullName evidence="7">Oidioi.mRNA.OKI2018_I69.XSR.g13609.t1.cds</fullName>
    </submittedName>
</protein>
<dbReference type="SUPFAM" id="SSF54001">
    <property type="entry name" value="Cysteine proteinases"/>
    <property type="match status" value="1"/>
</dbReference>
<feature type="active site" evidence="5">
    <location>
        <position position="82"/>
    </location>
</feature>
<dbReference type="PANTHER" id="PTHR10183">
    <property type="entry name" value="CALPAIN"/>
    <property type="match status" value="1"/>
</dbReference>
<keyword evidence="2 5" id="KW-0645">Protease</keyword>
<keyword evidence="3 5" id="KW-0378">Hydrolase</keyword>
<dbReference type="Gene3D" id="3.90.70.10">
    <property type="entry name" value="Cysteine proteinases"/>
    <property type="match status" value="1"/>
</dbReference>
<dbReference type="InterPro" id="IPR022684">
    <property type="entry name" value="Calpain_cysteine_protease"/>
</dbReference>
<evidence type="ECO:0000313" key="7">
    <source>
        <dbReference type="EMBL" id="CAG5094495.1"/>
    </source>
</evidence>
<evidence type="ECO:0000313" key="8">
    <source>
        <dbReference type="Proteomes" id="UP001158576"/>
    </source>
</evidence>
<evidence type="ECO:0000256" key="3">
    <source>
        <dbReference type="ARBA" id="ARBA00022801"/>
    </source>
</evidence>
<gene>
    <name evidence="7" type="ORF">OKIOD_LOCUS5167</name>
</gene>
<dbReference type="EMBL" id="OU015569">
    <property type="protein sequence ID" value="CAG5094495.1"/>
    <property type="molecule type" value="Genomic_DNA"/>
</dbReference>
<feature type="active site" evidence="5">
    <location>
        <position position="281"/>
    </location>
</feature>
<keyword evidence="4 5" id="KW-0788">Thiol protease</keyword>
<dbReference type="Proteomes" id="UP001158576">
    <property type="component" value="Chromosome XSR"/>
</dbReference>
<dbReference type="PANTHER" id="PTHR10183:SF379">
    <property type="entry name" value="CALPAIN-5"/>
    <property type="match status" value="1"/>
</dbReference>
<dbReference type="Pfam" id="PF00648">
    <property type="entry name" value="Peptidase_C2"/>
    <property type="match status" value="1"/>
</dbReference>
<dbReference type="InterPro" id="IPR000169">
    <property type="entry name" value="Pept_cys_AS"/>
</dbReference>
<feature type="domain" description="Calpain catalytic" evidence="6">
    <location>
        <begin position="54"/>
        <end position="340"/>
    </location>
</feature>
<reference evidence="7 8" key="1">
    <citation type="submission" date="2021-04" db="EMBL/GenBank/DDBJ databases">
        <authorList>
            <person name="Bliznina A."/>
        </authorList>
    </citation>
    <scope>NUCLEOTIDE SEQUENCE [LARGE SCALE GENOMIC DNA]</scope>
</reference>
<keyword evidence="8" id="KW-1185">Reference proteome</keyword>
<dbReference type="PROSITE" id="PS00139">
    <property type="entry name" value="THIOL_PROTEASE_CYS"/>
    <property type="match status" value="1"/>
</dbReference>
<dbReference type="PROSITE" id="PS50203">
    <property type="entry name" value="CALPAIN_CAT"/>
    <property type="match status" value="1"/>
</dbReference>
<evidence type="ECO:0000256" key="5">
    <source>
        <dbReference type="PROSITE-ProRule" id="PRU00239"/>
    </source>
</evidence>
<dbReference type="SMART" id="SM00230">
    <property type="entry name" value="CysPc"/>
    <property type="match status" value="1"/>
</dbReference>
<name>A0ABN7SDG9_OIKDI</name>
<comment type="similarity">
    <text evidence="1">Belongs to the peptidase C2 family.</text>
</comment>
<sequence length="514" mass="58445">MADLQTGNYDLNHELQDHDEIQAKIDEVVEAGEQYTDEDFDIADEDNAGDNHARIAEQTDDFSFIGDGHQACDIAQGGLGDCWFLSALSSLAQELPEEASLKVKENAVKRVLQPEFNNSDEARQTGIYKFKFFRLGEWIDVVIDDDLPTRKRARSSDTGEWWVPLVEKAYAKFSGSYEKIQGGNTCWALQELSGGITVEMKNLTKGNAEQAAENAAKRGISLFKVFYHIQNRALVCTSNLGDGGNDVITKGLVHGHAYSLLRIDEVAKTDGEFVKLVKIRNPWAQTEWEGEWSDHCPNWDDVSDEEKERIGFEASDDGGFYMSFEDWINEFEMFTICMLPRFDPDDEDVVSEDEAKARDRRVIGTFVPGESCPVDVNELQSSFNDPAMHAQAQLKVDPLFGKPTRFVWIQFLLDCKLKESRYVMFNVYEADEDTPEDEKLSRRDIRALKKIDPVLPKQEGYVIDYYRHNGYLFSFEASKRYIIIGTTATPEASEEPCKFMIRTVGPEMELTHLE</sequence>
<feature type="active site" evidence="5">
    <location>
        <position position="256"/>
    </location>
</feature>